<feature type="compositionally biased region" description="Polar residues" evidence="6">
    <location>
        <begin position="82"/>
        <end position="93"/>
    </location>
</feature>
<dbReference type="PANTHER" id="PTHR13887:SF14">
    <property type="entry name" value="DISULFIDE BOND FORMATION PROTEIN D"/>
    <property type="match status" value="1"/>
</dbReference>
<dbReference type="InterPro" id="IPR036249">
    <property type="entry name" value="Thioredoxin-like_sf"/>
</dbReference>
<proteinExistence type="inferred from homology"/>
<dbReference type="EMBL" id="FOPJ01000011">
    <property type="protein sequence ID" value="SFG71174.1"/>
    <property type="molecule type" value="Genomic_DNA"/>
</dbReference>
<reference evidence="9 10" key="1">
    <citation type="submission" date="2016-10" db="EMBL/GenBank/DDBJ databases">
        <authorList>
            <person name="de Groot N.N."/>
        </authorList>
    </citation>
    <scope>NUCLEOTIDE SEQUENCE [LARGE SCALE GENOMIC DNA]</scope>
    <source>
        <strain>J11</strain>
        <strain evidence="10">PG 39</strain>
    </source>
</reference>
<dbReference type="AlphaFoldDB" id="A0A1I2U275"/>
<accession>A0A1I2U275</accession>
<keyword evidence="10" id="KW-1185">Reference proteome</keyword>
<keyword evidence="4" id="KW-1015">Disulfide bond</keyword>
<keyword evidence="7" id="KW-1133">Transmembrane helix</keyword>
<sequence length="336" mass="35868">MKDTNPQPPEEPEEAVAATEATDTPDAVEATEPAEATEATQRPGIPAVYWVITVLLALLAGLGGYVLGTNHGEEKALASVESAVNSDDPQNPNAPARSEQEDQKLAKKAKPGKGDKQAKAQADGTYNAQIHGPGAPIKSADDVLNVHRRDAEDPFAIGAVDAPVVISEFSDFECPFCARWANATEPTIMKNYVDKGLVRLEWNDMPVNGENAVAGAKAGRAAAEQGKFFEFKKALYTASKDKTGHPNYGFDDFVRFAEEAGVPDMEKFKADAQSDKYDQTLDESRAYAAGIGISGTPGFFIGKTYVAGAQATDMFEKVITQELARVGAGEVEVPKK</sequence>
<dbReference type="GO" id="GO:0016491">
    <property type="term" value="F:oxidoreductase activity"/>
    <property type="evidence" value="ECO:0007669"/>
    <property type="project" value="UniProtKB-KW"/>
</dbReference>
<keyword evidence="7" id="KW-0472">Membrane</keyword>
<evidence type="ECO:0000256" key="6">
    <source>
        <dbReference type="SAM" id="MobiDB-lite"/>
    </source>
</evidence>
<comment type="similarity">
    <text evidence="1">Belongs to the thioredoxin family. DsbA subfamily.</text>
</comment>
<evidence type="ECO:0000259" key="8">
    <source>
        <dbReference type="Pfam" id="PF13462"/>
    </source>
</evidence>
<organism evidence="9 10">
    <name type="scientific">Corynebacterium spheniscorum</name>
    <dbReference type="NCBI Taxonomy" id="185761"/>
    <lineage>
        <taxon>Bacteria</taxon>
        <taxon>Bacillati</taxon>
        <taxon>Actinomycetota</taxon>
        <taxon>Actinomycetes</taxon>
        <taxon>Mycobacteriales</taxon>
        <taxon>Corynebacteriaceae</taxon>
        <taxon>Corynebacterium</taxon>
    </lineage>
</organism>
<gene>
    <name evidence="9" type="ORF">SAMN05660282_01703</name>
</gene>
<dbReference type="GO" id="GO:0016853">
    <property type="term" value="F:isomerase activity"/>
    <property type="evidence" value="ECO:0007669"/>
    <property type="project" value="UniProtKB-KW"/>
</dbReference>
<evidence type="ECO:0000256" key="7">
    <source>
        <dbReference type="SAM" id="Phobius"/>
    </source>
</evidence>
<feature type="transmembrane region" description="Helical" evidence="7">
    <location>
        <begin position="47"/>
        <end position="67"/>
    </location>
</feature>
<evidence type="ECO:0000313" key="9">
    <source>
        <dbReference type="EMBL" id="SFG71174.1"/>
    </source>
</evidence>
<evidence type="ECO:0000256" key="1">
    <source>
        <dbReference type="ARBA" id="ARBA00005791"/>
    </source>
</evidence>
<dbReference type="SUPFAM" id="SSF52833">
    <property type="entry name" value="Thioredoxin-like"/>
    <property type="match status" value="1"/>
</dbReference>
<name>A0A1I2U275_9CORY</name>
<dbReference type="Proteomes" id="UP000199065">
    <property type="component" value="Unassembled WGS sequence"/>
</dbReference>
<feature type="domain" description="Thioredoxin-like fold" evidence="8">
    <location>
        <begin position="152"/>
        <end position="319"/>
    </location>
</feature>
<dbReference type="Pfam" id="PF13462">
    <property type="entry name" value="Thioredoxin_4"/>
    <property type="match status" value="1"/>
</dbReference>
<dbReference type="PANTHER" id="PTHR13887">
    <property type="entry name" value="GLUTATHIONE S-TRANSFERASE KAPPA"/>
    <property type="match status" value="1"/>
</dbReference>
<keyword evidence="3" id="KW-0560">Oxidoreductase</keyword>
<evidence type="ECO:0000256" key="4">
    <source>
        <dbReference type="ARBA" id="ARBA00023157"/>
    </source>
</evidence>
<dbReference type="Gene3D" id="3.40.30.10">
    <property type="entry name" value="Glutaredoxin"/>
    <property type="match status" value="1"/>
</dbReference>
<keyword evidence="5" id="KW-0676">Redox-active center</keyword>
<evidence type="ECO:0000256" key="2">
    <source>
        <dbReference type="ARBA" id="ARBA00022729"/>
    </source>
</evidence>
<protein>
    <submittedName>
        <fullName evidence="9">Protein-disulfide isomerase</fullName>
    </submittedName>
</protein>
<dbReference type="InterPro" id="IPR012336">
    <property type="entry name" value="Thioredoxin-like_fold"/>
</dbReference>
<evidence type="ECO:0000313" key="10">
    <source>
        <dbReference type="Proteomes" id="UP000199065"/>
    </source>
</evidence>
<keyword evidence="7" id="KW-0812">Transmembrane</keyword>
<feature type="region of interest" description="Disordered" evidence="6">
    <location>
        <begin position="1"/>
        <end position="40"/>
    </location>
</feature>
<evidence type="ECO:0000256" key="3">
    <source>
        <dbReference type="ARBA" id="ARBA00023002"/>
    </source>
</evidence>
<feature type="compositionally biased region" description="Low complexity" evidence="6">
    <location>
        <begin position="15"/>
        <end position="40"/>
    </location>
</feature>
<feature type="region of interest" description="Disordered" evidence="6">
    <location>
        <begin position="82"/>
        <end position="137"/>
    </location>
</feature>
<dbReference type="STRING" id="185761.SAMN05660282_01703"/>
<keyword evidence="9" id="KW-0413">Isomerase</keyword>
<evidence type="ECO:0000256" key="5">
    <source>
        <dbReference type="ARBA" id="ARBA00023284"/>
    </source>
</evidence>
<keyword evidence="2" id="KW-0732">Signal</keyword>